<feature type="binding site" evidence="2">
    <location>
        <position position="86"/>
    </location>
    <ligand>
        <name>Mg(2+)</name>
        <dbReference type="ChEBI" id="CHEBI:18420"/>
        <label>1</label>
        <note>catalytic</note>
    </ligand>
</feature>
<keyword evidence="2" id="KW-0460">Magnesium</keyword>
<sequence length="230" mass="26036">MDISSPRINVMLDSVRSASKQLIRDFNELQISSVKSADFINKTYSKSKQTIYDHLYKYKQDYGFIFEGDVDQEVKDEGYTWFIMPIEGKENLFSCMVYFAVSVCLIHKNRVVAAVIDAPALRETFWAEEKKGAFLEDFKSRHVKMWTKARKGGIIDISGNLLNKLPLDNNNLRSLGSTVLGFAYLAAGRYNGIIYSGINKYKTSLGRLFLQESGGRLKEDNALVIAGDIN</sequence>
<keyword evidence="3" id="KW-0378">Hydrolase</keyword>
<name>A0A3B0IX74_9RICK</name>
<dbReference type="CDD" id="cd01637">
    <property type="entry name" value="IMPase_like"/>
    <property type="match status" value="1"/>
</dbReference>
<dbReference type="InterPro" id="IPR000760">
    <property type="entry name" value="Inositol_monophosphatase-like"/>
</dbReference>
<evidence type="ECO:0000256" key="2">
    <source>
        <dbReference type="PIRSR" id="PIRSR600760-2"/>
    </source>
</evidence>
<reference evidence="3" key="1">
    <citation type="submission" date="2018-04" db="EMBL/GenBank/DDBJ databases">
        <authorList>
            <person name="Go L.Y."/>
            <person name="Mitchell J.A."/>
        </authorList>
    </citation>
    <scope>NUCLEOTIDE SEQUENCE</scope>
    <source>
        <strain evidence="3">WBAF</strain>
    </source>
</reference>
<dbReference type="GO" id="GO:0007165">
    <property type="term" value="P:signal transduction"/>
    <property type="evidence" value="ECO:0007669"/>
    <property type="project" value="TreeGrafter"/>
</dbReference>
<dbReference type="PANTHER" id="PTHR20854:SF4">
    <property type="entry name" value="INOSITOL-1-MONOPHOSPHATASE-RELATED"/>
    <property type="match status" value="1"/>
</dbReference>
<protein>
    <submittedName>
        <fullName evidence="3">Inositol-1-monophosphatase</fullName>
        <ecNumber evidence="3">3.1.3.25</ecNumber>
    </submittedName>
</protein>
<keyword evidence="2" id="KW-0479">Metal-binding</keyword>
<dbReference type="EMBL" id="OUNF01000066">
    <property type="protein sequence ID" value="SPP33830.1"/>
    <property type="molecule type" value="Genomic_DNA"/>
</dbReference>
<evidence type="ECO:0000313" key="3">
    <source>
        <dbReference type="EMBL" id="SPP33830.1"/>
    </source>
</evidence>
<dbReference type="Pfam" id="PF00459">
    <property type="entry name" value="Inositol_P"/>
    <property type="match status" value="1"/>
</dbReference>
<dbReference type="GO" id="GO:0006020">
    <property type="term" value="P:inositol metabolic process"/>
    <property type="evidence" value="ECO:0007669"/>
    <property type="project" value="TreeGrafter"/>
</dbReference>
<comment type="similarity">
    <text evidence="1">Belongs to the inositol monophosphatase superfamily.</text>
</comment>
<proteinExistence type="inferred from homology"/>
<dbReference type="AlphaFoldDB" id="A0A3B0IX74"/>
<dbReference type="Gene3D" id="3.40.190.80">
    <property type="match status" value="1"/>
</dbReference>
<gene>
    <name evidence="3" type="primary">suhB</name>
    <name evidence="3" type="ORF">WBAF_0312</name>
</gene>
<dbReference type="PANTHER" id="PTHR20854">
    <property type="entry name" value="INOSITOL MONOPHOSPHATASE"/>
    <property type="match status" value="1"/>
</dbReference>
<accession>A0A3B0IX74</accession>
<evidence type="ECO:0000256" key="1">
    <source>
        <dbReference type="ARBA" id="ARBA00009759"/>
    </source>
</evidence>
<dbReference type="Gene3D" id="3.30.540.10">
    <property type="entry name" value="Fructose-1,6-Bisphosphatase, subunit A, domain 1"/>
    <property type="match status" value="1"/>
</dbReference>
<comment type="cofactor">
    <cofactor evidence="2">
        <name>Mg(2+)</name>
        <dbReference type="ChEBI" id="CHEBI:18420"/>
    </cofactor>
</comment>
<dbReference type="SUPFAM" id="SSF56655">
    <property type="entry name" value="Carbohydrate phosphatase"/>
    <property type="match status" value="1"/>
</dbReference>
<dbReference type="PRINTS" id="PR00377">
    <property type="entry name" value="IMPHPHTASES"/>
</dbReference>
<dbReference type="GO" id="GO:0008934">
    <property type="term" value="F:inositol monophosphate 1-phosphatase activity"/>
    <property type="evidence" value="ECO:0007669"/>
    <property type="project" value="TreeGrafter"/>
</dbReference>
<dbReference type="EC" id="3.1.3.25" evidence="3"/>
<dbReference type="GO" id="GO:0046872">
    <property type="term" value="F:metal ion binding"/>
    <property type="evidence" value="ECO:0007669"/>
    <property type="project" value="UniProtKB-KW"/>
</dbReference>
<organism evidence="3">
    <name type="scientific">Wolbachia endosymbiont of Aleurodicus floccissimus</name>
    <dbReference type="NCBI Taxonomy" id="2152762"/>
    <lineage>
        <taxon>Bacteria</taxon>
        <taxon>Pseudomonadati</taxon>
        <taxon>Pseudomonadota</taxon>
        <taxon>Alphaproteobacteria</taxon>
        <taxon>Rickettsiales</taxon>
        <taxon>Anaplasmataceae</taxon>
        <taxon>Wolbachieae</taxon>
        <taxon>Wolbachia</taxon>
    </lineage>
</organism>